<dbReference type="EMBL" id="VSSQ01001290">
    <property type="protein sequence ID" value="MPM07014.1"/>
    <property type="molecule type" value="Genomic_DNA"/>
</dbReference>
<reference evidence="1" key="1">
    <citation type="submission" date="2019-08" db="EMBL/GenBank/DDBJ databases">
        <authorList>
            <person name="Kucharzyk K."/>
            <person name="Murdoch R.W."/>
            <person name="Higgins S."/>
            <person name="Loffler F."/>
        </authorList>
    </citation>
    <scope>NUCLEOTIDE SEQUENCE</scope>
</reference>
<sequence>MGLGAKKHYDSTYVKTQIIEFKLSYYKIRDFEGYQKFTTKTQDRIAKIYDKKTEIRKKIGLIKALKRTSLLNEPRT</sequence>
<protein>
    <submittedName>
        <fullName evidence="1">Uncharacterized protein</fullName>
    </submittedName>
</protein>
<accession>A0A644WYA1</accession>
<comment type="caution">
    <text evidence="1">The sequence shown here is derived from an EMBL/GenBank/DDBJ whole genome shotgun (WGS) entry which is preliminary data.</text>
</comment>
<proteinExistence type="predicted"/>
<organism evidence="1">
    <name type="scientific">bioreactor metagenome</name>
    <dbReference type="NCBI Taxonomy" id="1076179"/>
    <lineage>
        <taxon>unclassified sequences</taxon>
        <taxon>metagenomes</taxon>
        <taxon>ecological metagenomes</taxon>
    </lineage>
</organism>
<evidence type="ECO:0000313" key="1">
    <source>
        <dbReference type="EMBL" id="MPM07014.1"/>
    </source>
</evidence>
<gene>
    <name evidence="1" type="ORF">SDC9_53318</name>
</gene>
<dbReference type="AlphaFoldDB" id="A0A644WYA1"/>
<name>A0A644WYA1_9ZZZZ</name>